<comment type="caution">
    <text evidence="1">The sequence shown here is derived from an EMBL/GenBank/DDBJ whole genome shotgun (WGS) entry which is preliminary data.</text>
</comment>
<evidence type="ECO:0000313" key="2">
    <source>
        <dbReference type="Proteomes" id="UP001501047"/>
    </source>
</evidence>
<dbReference type="EMBL" id="BAAACI010000005">
    <property type="protein sequence ID" value="GAA0771974.1"/>
    <property type="molecule type" value="Genomic_DNA"/>
</dbReference>
<proteinExistence type="predicted"/>
<gene>
    <name evidence="1" type="ORF">GCM10008908_17290</name>
</gene>
<dbReference type="Proteomes" id="UP001501047">
    <property type="component" value="Unassembled WGS sequence"/>
</dbReference>
<sequence>MLTIGLGEYVNWQLNINGEEEDKMLNACEENDIMGMEFEYLLWQFSL</sequence>
<name>A0ABN1KNW7_CLOSU</name>
<accession>A0ABN1KNW7</accession>
<evidence type="ECO:0000313" key="1">
    <source>
        <dbReference type="EMBL" id="GAA0771974.1"/>
    </source>
</evidence>
<organism evidence="1 2">
    <name type="scientific">Clostridium subterminale</name>
    <dbReference type="NCBI Taxonomy" id="1550"/>
    <lineage>
        <taxon>Bacteria</taxon>
        <taxon>Bacillati</taxon>
        <taxon>Bacillota</taxon>
        <taxon>Clostridia</taxon>
        <taxon>Eubacteriales</taxon>
        <taxon>Clostridiaceae</taxon>
        <taxon>Clostridium</taxon>
    </lineage>
</organism>
<protein>
    <submittedName>
        <fullName evidence="1">Uncharacterized protein</fullName>
    </submittedName>
</protein>
<dbReference type="RefSeq" id="WP_343825590.1">
    <property type="nucleotide sequence ID" value="NZ_BAAACI010000005.1"/>
</dbReference>
<keyword evidence="2" id="KW-1185">Reference proteome</keyword>
<reference evidence="1 2" key="1">
    <citation type="journal article" date="2019" name="Int. J. Syst. Evol. Microbiol.">
        <title>The Global Catalogue of Microorganisms (GCM) 10K type strain sequencing project: providing services to taxonomists for standard genome sequencing and annotation.</title>
        <authorList>
            <consortium name="The Broad Institute Genomics Platform"/>
            <consortium name="The Broad Institute Genome Sequencing Center for Infectious Disease"/>
            <person name="Wu L."/>
            <person name="Ma J."/>
        </authorList>
    </citation>
    <scope>NUCLEOTIDE SEQUENCE [LARGE SCALE GENOMIC DNA]</scope>
    <source>
        <strain evidence="1 2">JCM 1417</strain>
    </source>
</reference>